<proteinExistence type="predicted"/>
<sequence length="61" mass="6816">MVLTHNHPVPVLSREVVAKKDFQVSDRSKEEIVPSVLDDSPVVELCTIELAFHLGMDPLYA</sequence>
<protein>
    <submittedName>
        <fullName evidence="1">Uncharacterized protein</fullName>
    </submittedName>
</protein>
<dbReference type="EMBL" id="FQUL01000001">
    <property type="protein sequence ID" value="SHE27072.1"/>
    <property type="molecule type" value="Genomic_DNA"/>
</dbReference>
<organism evidence="1 2">
    <name type="scientific">Ferrithrix thermotolerans DSM 19514</name>
    <dbReference type="NCBI Taxonomy" id="1121881"/>
    <lineage>
        <taxon>Bacteria</taxon>
        <taxon>Bacillati</taxon>
        <taxon>Actinomycetota</taxon>
        <taxon>Acidimicrobiia</taxon>
        <taxon>Acidimicrobiales</taxon>
        <taxon>Acidimicrobiaceae</taxon>
        <taxon>Ferrithrix</taxon>
    </lineage>
</organism>
<dbReference type="AlphaFoldDB" id="A0A1M4S4C8"/>
<evidence type="ECO:0000313" key="1">
    <source>
        <dbReference type="EMBL" id="SHE27072.1"/>
    </source>
</evidence>
<accession>A0A1M4S4C8</accession>
<keyword evidence="2" id="KW-1185">Reference proteome</keyword>
<reference evidence="2" key="1">
    <citation type="submission" date="2016-11" db="EMBL/GenBank/DDBJ databases">
        <authorList>
            <person name="Varghese N."/>
            <person name="Submissions S."/>
        </authorList>
    </citation>
    <scope>NUCLEOTIDE SEQUENCE [LARGE SCALE GENOMIC DNA]</scope>
    <source>
        <strain evidence="2">DSM 19514</strain>
    </source>
</reference>
<dbReference type="Proteomes" id="UP000184295">
    <property type="component" value="Unassembled WGS sequence"/>
</dbReference>
<name>A0A1M4S4C8_9ACTN</name>
<evidence type="ECO:0000313" key="2">
    <source>
        <dbReference type="Proteomes" id="UP000184295"/>
    </source>
</evidence>
<gene>
    <name evidence="1" type="ORF">SAMN02745225_00012</name>
</gene>